<evidence type="ECO:0000313" key="2">
    <source>
        <dbReference type="EMBL" id="MBW0549536.1"/>
    </source>
</evidence>
<name>A0A9Q3IT48_9BASI</name>
<keyword evidence="3" id="KW-1185">Reference proteome</keyword>
<accession>A0A9Q3IT48</accession>
<comment type="caution">
    <text evidence="2">The sequence shown here is derived from an EMBL/GenBank/DDBJ whole genome shotgun (WGS) entry which is preliminary data.</text>
</comment>
<dbReference type="AlphaFoldDB" id="A0A9Q3IT48"/>
<protein>
    <submittedName>
        <fullName evidence="2">Uncharacterized protein</fullName>
    </submittedName>
</protein>
<feature type="compositionally biased region" description="Polar residues" evidence="1">
    <location>
        <begin position="1"/>
        <end position="10"/>
    </location>
</feature>
<proteinExistence type="predicted"/>
<evidence type="ECO:0000256" key="1">
    <source>
        <dbReference type="SAM" id="MobiDB-lite"/>
    </source>
</evidence>
<dbReference type="Proteomes" id="UP000765509">
    <property type="component" value="Unassembled WGS sequence"/>
</dbReference>
<evidence type="ECO:0000313" key="3">
    <source>
        <dbReference type="Proteomes" id="UP000765509"/>
    </source>
</evidence>
<feature type="compositionally biased region" description="Basic residues" evidence="1">
    <location>
        <begin position="143"/>
        <end position="156"/>
    </location>
</feature>
<sequence>MEAAIKSNQMDMDKEENYPHSPRSLPTNCDVNSDPELIEGNVLSAEPLQSGSHRNISVSIQKLVQRNKRRGVENIPKPLAGGHELLLTHQELSGSGEDNRTLRRVEPIVLQSQGQKDKELVEEPKSFIHRPEEGIGNPNQLQKHAKGSRKDLRRRIKSQEPSGQGKRKSKFAQALPTGVQDPHSSIWPGLLWNSQ</sequence>
<organism evidence="2 3">
    <name type="scientific">Austropuccinia psidii MF-1</name>
    <dbReference type="NCBI Taxonomy" id="1389203"/>
    <lineage>
        <taxon>Eukaryota</taxon>
        <taxon>Fungi</taxon>
        <taxon>Dikarya</taxon>
        <taxon>Basidiomycota</taxon>
        <taxon>Pucciniomycotina</taxon>
        <taxon>Pucciniomycetes</taxon>
        <taxon>Pucciniales</taxon>
        <taxon>Sphaerophragmiaceae</taxon>
        <taxon>Austropuccinia</taxon>
    </lineage>
</organism>
<dbReference type="EMBL" id="AVOT02054877">
    <property type="protein sequence ID" value="MBW0549536.1"/>
    <property type="molecule type" value="Genomic_DNA"/>
</dbReference>
<reference evidence="2" key="1">
    <citation type="submission" date="2021-03" db="EMBL/GenBank/DDBJ databases">
        <title>Draft genome sequence of rust myrtle Austropuccinia psidii MF-1, a brazilian biotype.</title>
        <authorList>
            <person name="Quecine M.C."/>
            <person name="Pachon D.M.R."/>
            <person name="Bonatelli M.L."/>
            <person name="Correr F.H."/>
            <person name="Franceschini L.M."/>
            <person name="Leite T.F."/>
            <person name="Margarido G.R.A."/>
            <person name="Almeida C.A."/>
            <person name="Ferrarezi J.A."/>
            <person name="Labate C.A."/>
        </authorList>
    </citation>
    <scope>NUCLEOTIDE SEQUENCE</scope>
    <source>
        <strain evidence="2">MF-1</strain>
    </source>
</reference>
<feature type="region of interest" description="Disordered" evidence="1">
    <location>
        <begin position="1"/>
        <end position="33"/>
    </location>
</feature>
<feature type="region of interest" description="Disordered" evidence="1">
    <location>
        <begin position="128"/>
        <end position="195"/>
    </location>
</feature>
<gene>
    <name evidence="2" type="ORF">O181_089251</name>
</gene>